<protein>
    <recommendedName>
        <fullName evidence="3">F-box domain-containing protein</fullName>
    </recommendedName>
</protein>
<accession>A0A8H4QKN9</accession>
<evidence type="ECO:0008006" key="3">
    <source>
        <dbReference type="Google" id="ProtNLM"/>
    </source>
</evidence>
<dbReference type="AlphaFoldDB" id="A0A8H4QKN9"/>
<reference evidence="1 2" key="1">
    <citation type="submission" date="2019-12" db="EMBL/GenBank/DDBJ databases">
        <authorList>
            <person name="Floudas D."/>
            <person name="Bentzer J."/>
            <person name="Ahren D."/>
            <person name="Johansson T."/>
            <person name="Persson P."/>
            <person name="Tunlid A."/>
        </authorList>
    </citation>
    <scope>NUCLEOTIDE SEQUENCE [LARGE SCALE GENOMIC DNA]</scope>
    <source>
        <strain evidence="1 2">CBS 102.39</strain>
    </source>
</reference>
<proteinExistence type="predicted"/>
<organism evidence="1 2">
    <name type="scientific">Agrocybe pediades</name>
    <dbReference type="NCBI Taxonomy" id="84607"/>
    <lineage>
        <taxon>Eukaryota</taxon>
        <taxon>Fungi</taxon>
        <taxon>Dikarya</taxon>
        <taxon>Basidiomycota</taxon>
        <taxon>Agaricomycotina</taxon>
        <taxon>Agaricomycetes</taxon>
        <taxon>Agaricomycetidae</taxon>
        <taxon>Agaricales</taxon>
        <taxon>Agaricineae</taxon>
        <taxon>Strophariaceae</taxon>
        <taxon>Agrocybe</taxon>
    </lineage>
</organism>
<comment type="caution">
    <text evidence="1">The sequence shown here is derived from an EMBL/GenBank/DDBJ whole genome shotgun (WGS) entry which is preliminary data.</text>
</comment>
<gene>
    <name evidence="1" type="ORF">D9613_011848</name>
</gene>
<evidence type="ECO:0000313" key="1">
    <source>
        <dbReference type="EMBL" id="KAF4612654.1"/>
    </source>
</evidence>
<evidence type="ECO:0000313" key="2">
    <source>
        <dbReference type="Proteomes" id="UP000521872"/>
    </source>
</evidence>
<keyword evidence="2" id="KW-1185">Reference proteome</keyword>
<dbReference type="Proteomes" id="UP000521872">
    <property type="component" value="Unassembled WGS sequence"/>
</dbReference>
<name>A0A8H4QKN9_9AGAR</name>
<sequence>MQNFNGIASLPPELLCDIFLKNTEQDDPMHNRLITARHSSQVCQSWRSILLAFPSIWGRLINLDDYFDRKKETWMQEVVSRSGGAPLWITGRIFSFYTSTCFISLLKENWERVQHLEIGAVNRGSDERWSFLCRPAPNLERLSIKLFHWETYYERHAGALVIPSLFSDVAPRLRAFCIPGSFKFKMNTPCFSNMRVFTFPRDYTVPMIFSLLKLMPRLTHLRVDAYKQVEHPPVERMDFTRIDIPLLEGLQIVSRDSSEILALLECIKPSSRCGLLLTHEIYWNRDHPGPLMHICPYPPPTTHDVILKWVLAYIKGCGRPPNFIKLDTNQIEHDGKRLVRLAISDCSKLRVMHIEQSVLYLEVFLDSARGPSLVQELSASSDLFRAAERLHVNSMSVPSGLYSVYQDFSCVTELTLTAPDSHYTSDVKTWYTRDDGTPQPREAALFPSLHTVILDISRVSDGLVWIVDYLEYRWEIGLPVCVLDVSRSLYATDPGCRSMRDRLNKFNGLVVRWKAEA</sequence>
<dbReference type="EMBL" id="JAACJL010000047">
    <property type="protein sequence ID" value="KAF4612654.1"/>
    <property type="molecule type" value="Genomic_DNA"/>
</dbReference>